<dbReference type="CDD" id="cd00084">
    <property type="entry name" value="HMG-box_SF"/>
    <property type="match status" value="1"/>
</dbReference>
<feature type="domain" description="Tyrosine-protein kinase ephrin type A/B receptor-like" evidence="4">
    <location>
        <begin position="171"/>
        <end position="207"/>
    </location>
</feature>
<keyword evidence="6" id="KW-1185">Reference proteome</keyword>
<feature type="transmembrane region" description="Helical" evidence="3">
    <location>
        <begin position="629"/>
        <end position="651"/>
    </location>
</feature>
<dbReference type="InterPro" id="IPR013517">
    <property type="entry name" value="FG-GAP"/>
</dbReference>
<keyword evidence="3" id="KW-1133">Transmembrane helix</keyword>
<feature type="transmembrane region" description="Helical" evidence="3">
    <location>
        <begin position="452"/>
        <end position="470"/>
    </location>
</feature>
<feature type="transmembrane region" description="Helical" evidence="3">
    <location>
        <begin position="806"/>
        <end position="823"/>
    </location>
</feature>
<organism evidence="5 6">
    <name type="scientific">Pelagomonas calceolata</name>
    <dbReference type="NCBI Taxonomy" id="35677"/>
    <lineage>
        <taxon>Eukaryota</taxon>
        <taxon>Sar</taxon>
        <taxon>Stramenopiles</taxon>
        <taxon>Ochrophyta</taxon>
        <taxon>Pelagophyceae</taxon>
        <taxon>Pelagomonadales</taxon>
        <taxon>Pelagomonadaceae</taxon>
        <taxon>Pelagomonas</taxon>
    </lineage>
</organism>
<feature type="transmembrane region" description="Helical" evidence="3">
    <location>
        <begin position="402"/>
        <end position="423"/>
    </location>
</feature>
<dbReference type="SUPFAM" id="SSF57184">
    <property type="entry name" value="Growth factor receptor domain"/>
    <property type="match status" value="1"/>
</dbReference>
<dbReference type="InterPro" id="IPR036910">
    <property type="entry name" value="HMG_box_dom_sf"/>
</dbReference>
<dbReference type="EMBL" id="CAKKNE010000001">
    <property type="protein sequence ID" value="CAH0364320.1"/>
    <property type="molecule type" value="Genomic_DNA"/>
</dbReference>
<dbReference type="InterPro" id="IPR028994">
    <property type="entry name" value="Integrin_alpha_N"/>
</dbReference>
<evidence type="ECO:0000313" key="5">
    <source>
        <dbReference type="EMBL" id="CAH0364320.1"/>
    </source>
</evidence>
<dbReference type="SMART" id="SM01411">
    <property type="entry name" value="Ephrin_rec_like"/>
    <property type="match status" value="3"/>
</dbReference>
<dbReference type="SUPFAM" id="SSF47095">
    <property type="entry name" value="HMG-box"/>
    <property type="match status" value="1"/>
</dbReference>
<dbReference type="Gene3D" id="2.130.10.130">
    <property type="entry name" value="Integrin alpha, N-terminal"/>
    <property type="match status" value="1"/>
</dbReference>
<protein>
    <recommendedName>
        <fullName evidence="4">Tyrosine-protein kinase ephrin type A/B receptor-like domain-containing protein</fullName>
    </recommendedName>
</protein>
<dbReference type="OrthoDB" id="200667at2759"/>
<sequence>MAKLTPSDAAVGAPGDYLGYSLAIDGSTVVVGATHDDDGGSDSGSAYVFALPAPTDYAETAKLTAADAAAGDNFGRSVAIDGGTVVVGTEGTGAAYVLRTTDGGATYSQVAKLTADDAASGDYFGFSVAIDGNTIVVGGQFVVDADIVCVPCGEGTYSPLGIYCLTCLAGSYTADQINCNPCDAGTFSATDGATSCTACPPGWHQSASGQLECERCEPGRVASVSGQASCDRCDAGTYSAAAGASTCVDCAPGRIQSESGRSECEQCAAGRFASSATACSSCRQFGAGRTSPPGAAVCDICEADYYYDGQSCLDCPWSATCARNSTLGSQWIVDEGFYRFSMDTPEIYRCKRNDGCVGGAGSGDDLCANHHHGPLCHLCDRGYYMEPVLRTCQRCDQRPSTFLMVAFFFFVLIVLFVFAVLIWSDCARAIWYSWTVLVRFSSVEDVKYPGPFAWVMRIYGLVTLDLVAWLPTPCIRWSYYDTLLAATLLPVAYVVVAWLYNLGRRHLRKGRHAEMQERPGEAPAPAPAVPEASAPPSETPHPEAASEAKDKPVVNDFFRLLDWCFSGHGVVTVLVMVHAPICSVLFEFFHFDGRAHDGFSTSAHETELYLARDYRIRESDEKYQKYRAYAILCCLIYVVVIPLFFLVALLAKKSFDGHFDTPRCISFLLRQVDGLVKRLRRKADASDADCRVRGDSQAGGEQRGGGPAAAEAEDAADDAPVCTNTTALSGDDDSTDDSGNSKPDNVTPARCPKPLLALWETLVGDIWETLVGPYKEVAWFTEPLSMVVRTSLSGFLLICLPQAKRMRIVLSFGIALIYALLVSDCKPFKSSAVNMVASTFWFFVTSTFFYALCVTQGVLKLPQLRAISTVLVIGQLIVFLLAMWRHSDEAPIRVLCWKIKRGNKEDRIDKTEFETLYAAGGKELLEAAVFDAIDGYFKQEFKASDGSDDPWERFRSQFCALETFWNEPVSEPHKRREAEIWLARDHVAQIEAGLKKQAENAKGTDLEKKEQEKLDRFISKKEQDIENDWSQPTKTAHQKKIDILQEIATSEGGTKREIRATRWAWLRSQAKAEADKLEKTIRETPTVKEIDQKIKDIGYPNDLVLDEGARVSVKARDKREGCEGRIVSVNADGTFDVKPAVGDVWRNVSKEELDGQQPSQKLLFRSNPREVTDATLGAGGDNQLVVKREDDKITEAALRGEGGQITEAALLVVKRALTEDGEIPEADGKNKELHKLLARGKLMMDKEVLPPMLRVFAYMCLPALKKALYAVAEEVGDVKVVCDEGKSVKKSKRMVEKMVNEIAADEEAEGEGANDDVRRWQPISASVRDALRATLVCPNQDAMYMVYEELKNPNGKFTLRKVKNKLEKGKVPFNLHAVYEFQPSPASVSILVEVQIKIKEIEDKCGAQHKFYEISRVTGSVELFKPEVDTHDEQTPEELTKRLRAHDKGRFMLQRSYVIRRGGRWRRQASSRASAAVVASAPAASEIPDEAQPWNFDSWFDDATARRASQDLFEQLKTIDETAKPEAFQLKKYGDCIGWDYAKLVKRLGGYHLFMKAKRPTLTITGPEATSLIAQMWNKLPPHAQKPWNDKACQDETDSAAPPAKSQKADADASPSPPSPATPKWSQAEVDAMTVPKLKGPRVGRKHLPNVYFSLREASKHLPSRPKHLQLIYR</sequence>
<keyword evidence="3" id="KW-0812">Transmembrane</keyword>
<feature type="region of interest" description="Disordered" evidence="2">
    <location>
        <begin position="690"/>
        <end position="748"/>
    </location>
</feature>
<proteinExistence type="predicted"/>
<reference evidence="5" key="1">
    <citation type="submission" date="2021-11" db="EMBL/GenBank/DDBJ databases">
        <authorList>
            <consortium name="Genoscope - CEA"/>
            <person name="William W."/>
        </authorList>
    </citation>
    <scope>NUCLEOTIDE SEQUENCE</scope>
</reference>
<dbReference type="PANTHER" id="PTHR46967">
    <property type="entry name" value="INSULIN-LIKE GROWTH FACTOR BINDING PROTEIN,N-TERMINAL"/>
    <property type="match status" value="1"/>
</dbReference>
<dbReference type="Proteomes" id="UP000789595">
    <property type="component" value="Unassembled WGS sequence"/>
</dbReference>
<evidence type="ECO:0000256" key="2">
    <source>
        <dbReference type="SAM" id="MobiDB-lite"/>
    </source>
</evidence>
<evidence type="ECO:0000256" key="1">
    <source>
        <dbReference type="ARBA" id="ARBA00022729"/>
    </source>
</evidence>
<keyword evidence="1" id="KW-0732">Signal</keyword>
<feature type="region of interest" description="Disordered" evidence="2">
    <location>
        <begin position="513"/>
        <end position="548"/>
    </location>
</feature>
<name>A0A8J2WDU7_9STRA</name>
<dbReference type="Gene3D" id="2.10.50.10">
    <property type="entry name" value="Tumor Necrosis Factor Receptor, subunit A, domain 2"/>
    <property type="match status" value="2"/>
</dbReference>
<feature type="transmembrane region" description="Helical" evidence="3">
    <location>
        <begin position="835"/>
        <end position="854"/>
    </location>
</feature>
<feature type="region of interest" description="Disordered" evidence="2">
    <location>
        <begin position="1583"/>
        <end position="1646"/>
    </location>
</feature>
<dbReference type="PANTHER" id="PTHR46967:SF1">
    <property type="entry name" value="KERATIN-ASSOCIATED PROTEIN 16-1-LIKE"/>
    <property type="match status" value="1"/>
</dbReference>
<gene>
    <name evidence="5" type="ORF">PECAL_1P06760</name>
</gene>
<evidence type="ECO:0000259" key="4">
    <source>
        <dbReference type="Pfam" id="PF07699"/>
    </source>
</evidence>
<dbReference type="InterPro" id="IPR009030">
    <property type="entry name" value="Growth_fac_rcpt_cys_sf"/>
</dbReference>
<feature type="transmembrane region" description="Helical" evidence="3">
    <location>
        <begin position="866"/>
        <end position="884"/>
    </location>
</feature>
<dbReference type="Pfam" id="PF07699">
    <property type="entry name" value="Ephrin_rec_like"/>
    <property type="match status" value="1"/>
</dbReference>
<dbReference type="InterPro" id="IPR011641">
    <property type="entry name" value="Tyr-kin_ephrin_A/B_rcpt-like"/>
</dbReference>
<dbReference type="Pfam" id="PF14312">
    <property type="entry name" value="FG-GAP_2"/>
    <property type="match status" value="3"/>
</dbReference>
<evidence type="ECO:0000256" key="3">
    <source>
        <dbReference type="SAM" id="Phobius"/>
    </source>
</evidence>
<evidence type="ECO:0000313" key="6">
    <source>
        <dbReference type="Proteomes" id="UP000789595"/>
    </source>
</evidence>
<comment type="caution">
    <text evidence="5">The sequence shown here is derived from an EMBL/GenBank/DDBJ whole genome shotgun (WGS) entry which is preliminary data.</text>
</comment>
<keyword evidence="3" id="KW-0472">Membrane</keyword>
<accession>A0A8J2WDU7</accession>
<feature type="transmembrane region" description="Helical" evidence="3">
    <location>
        <begin position="482"/>
        <end position="502"/>
    </location>
</feature>